<reference evidence="2" key="1">
    <citation type="submission" date="2020-10" db="EMBL/GenBank/DDBJ databases">
        <title>Connecting structure to function with the recovery of over 1000 high-quality activated sludge metagenome-assembled genomes encoding full-length rRNA genes using long-read sequencing.</title>
        <authorList>
            <person name="Singleton C.M."/>
            <person name="Petriglieri F."/>
            <person name="Kristensen J.M."/>
            <person name="Kirkegaard R.H."/>
            <person name="Michaelsen T.Y."/>
            <person name="Andersen M.H."/>
            <person name="Karst S.M."/>
            <person name="Dueholm M.S."/>
            <person name="Nielsen P.H."/>
            <person name="Albertsen M."/>
        </authorList>
    </citation>
    <scope>NUCLEOTIDE SEQUENCE</scope>
    <source>
        <strain evidence="2">Bjer_18-Q3-R1-45_BAT3C.347</strain>
    </source>
</reference>
<gene>
    <name evidence="2" type="ORF">IPH26_09610</name>
</gene>
<feature type="transmembrane region" description="Helical" evidence="1">
    <location>
        <begin position="66"/>
        <end position="87"/>
    </location>
</feature>
<evidence type="ECO:0000313" key="2">
    <source>
        <dbReference type="EMBL" id="MBK6973180.1"/>
    </source>
</evidence>
<protein>
    <submittedName>
        <fullName evidence="2">Uncharacterized protein</fullName>
    </submittedName>
</protein>
<evidence type="ECO:0000313" key="3">
    <source>
        <dbReference type="Proteomes" id="UP000807785"/>
    </source>
</evidence>
<dbReference type="AlphaFoldDB" id="A0A9D7HU07"/>
<dbReference type="EMBL" id="JADJEV010000003">
    <property type="protein sequence ID" value="MBK6973180.1"/>
    <property type="molecule type" value="Genomic_DNA"/>
</dbReference>
<evidence type="ECO:0000256" key="1">
    <source>
        <dbReference type="SAM" id="Phobius"/>
    </source>
</evidence>
<feature type="transmembrane region" description="Helical" evidence="1">
    <location>
        <begin position="43"/>
        <end position="60"/>
    </location>
</feature>
<keyword evidence="1" id="KW-0472">Membrane</keyword>
<name>A0A9D7HU07_9PROT</name>
<sequence length="100" mass="10839">MSLSDRPLLQALLSFALVLLRGRPGLLKLSDPDFRFVAQRAKWVSIGSTTLLFLPALLAIGDLGHLAVIAGSAWGTVCLVKVQVLLATEDQRRARHRPPG</sequence>
<organism evidence="2 3">
    <name type="scientific">Candidatus Methylophosphatis roskildensis</name>
    <dbReference type="NCBI Taxonomy" id="2899263"/>
    <lineage>
        <taxon>Bacteria</taxon>
        <taxon>Pseudomonadati</taxon>
        <taxon>Pseudomonadota</taxon>
        <taxon>Betaproteobacteria</taxon>
        <taxon>Nitrosomonadales</taxon>
        <taxon>Sterolibacteriaceae</taxon>
        <taxon>Candidatus Methylophosphatis</taxon>
    </lineage>
</organism>
<dbReference type="Proteomes" id="UP000807785">
    <property type="component" value="Unassembled WGS sequence"/>
</dbReference>
<proteinExistence type="predicted"/>
<keyword evidence="1" id="KW-0812">Transmembrane</keyword>
<comment type="caution">
    <text evidence="2">The sequence shown here is derived from an EMBL/GenBank/DDBJ whole genome shotgun (WGS) entry which is preliminary data.</text>
</comment>
<accession>A0A9D7HU07</accession>
<keyword evidence="1" id="KW-1133">Transmembrane helix</keyword>